<comment type="caution">
    <text evidence="2">The sequence shown here is derived from an EMBL/GenBank/DDBJ whole genome shotgun (WGS) entry which is preliminary data.</text>
</comment>
<sequence length="140" mass="15755">MVHFVAAAVAGIVIATFIAIPSLFATPEPGVYQFHFFERFFFVAIYFLPAYVVLGAPASYSIRKLVSRWPDFNTYSVNLFFYALAGGMAGIVVVLLFGQLQSLMDYIAVFVIGSVAAIFYFHIYLLTVSLWKRIKKPRPH</sequence>
<evidence type="ECO:0000313" key="3">
    <source>
        <dbReference type="Proteomes" id="UP001179280"/>
    </source>
</evidence>
<feature type="transmembrane region" description="Helical" evidence="1">
    <location>
        <begin position="106"/>
        <end position="131"/>
    </location>
</feature>
<feature type="transmembrane region" description="Helical" evidence="1">
    <location>
        <begin position="41"/>
        <end position="58"/>
    </location>
</feature>
<feature type="transmembrane region" description="Helical" evidence="1">
    <location>
        <begin position="79"/>
        <end position="100"/>
    </location>
</feature>
<evidence type="ECO:0000313" key="2">
    <source>
        <dbReference type="EMBL" id="MBM7837819.1"/>
    </source>
</evidence>
<organism evidence="2 3">
    <name type="scientific">Shouchella xiaoxiensis</name>
    <dbReference type="NCBI Taxonomy" id="766895"/>
    <lineage>
        <taxon>Bacteria</taxon>
        <taxon>Bacillati</taxon>
        <taxon>Bacillota</taxon>
        <taxon>Bacilli</taxon>
        <taxon>Bacillales</taxon>
        <taxon>Bacillaceae</taxon>
        <taxon>Shouchella</taxon>
    </lineage>
</organism>
<keyword evidence="1" id="KW-0812">Transmembrane</keyword>
<proteinExistence type="predicted"/>
<reference evidence="2" key="1">
    <citation type="submission" date="2021-01" db="EMBL/GenBank/DDBJ databases">
        <title>Genomic Encyclopedia of Type Strains, Phase IV (KMG-IV): sequencing the most valuable type-strain genomes for metagenomic binning, comparative biology and taxonomic classification.</title>
        <authorList>
            <person name="Goeker M."/>
        </authorList>
    </citation>
    <scope>NUCLEOTIDE SEQUENCE</scope>
    <source>
        <strain evidence="2">DSM 21943</strain>
    </source>
</reference>
<evidence type="ECO:0000256" key="1">
    <source>
        <dbReference type="SAM" id="Phobius"/>
    </source>
</evidence>
<keyword evidence="3" id="KW-1185">Reference proteome</keyword>
<keyword evidence="1" id="KW-1133">Transmembrane helix</keyword>
<dbReference type="RefSeq" id="WP_204464895.1">
    <property type="nucleotide sequence ID" value="NZ_JAFBCV010000002.1"/>
</dbReference>
<dbReference type="EMBL" id="JAFBCV010000002">
    <property type="protein sequence ID" value="MBM7837819.1"/>
    <property type="molecule type" value="Genomic_DNA"/>
</dbReference>
<name>A0ABS2STN2_9BACI</name>
<gene>
    <name evidence="2" type="ORF">JOC54_001050</name>
</gene>
<accession>A0ABS2STN2</accession>
<keyword evidence="1" id="KW-0472">Membrane</keyword>
<protein>
    <submittedName>
        <fullName evidence="2">Uncharacterized protein</fullName>
    </submittedName>
</protein>
<dbReference type="Proteomes" id="UP001179280">
    <property type="component" value="Unassembled WGS sequence"/>
</dbReference>